<organism evidence="1 2">
    <name type="scientific">Autumnicola tepida</name>
    <dbReference type="NCBI Taxonomy" id="3075595"/>
    <lineage>
        <taxon>Bacteria</taxon>
        <taxon>Pseudomonadati</taxon>
        <taxon>Bacteroidota</taxon>
        <taxon>Flavobacteriia</taxon>
        <taxon>Flavobacteriales</taxon>
        <taxon>Flavobacteriaceae</taxon>
        <taxon>Autumnicola</taxon>
    </lineage>
</organism>
<dbReference type="InterPro" id="IPR025332">
    <property type="entry name" value="DUF4238"/>
</dbReference>
<reference evidence="1 2" key="1">
    <citation type="submission" date="2023-09" db="EMBL/GenBank/DDBJ databases">
        <authorList>
            <person name="Rey-Velasco X."/>
        </authorList>
    </citation>
    <scope>NUCLEOTIDE SEQUENCE [LARGE SCALE GENOMIC DNA]</scope>
    <source>
        <strain evidence="1 2">F363</strain>
    </source>
</reference>
<dbReference type="RefSeq" id="WP_311536605.1">
    <property type="nucleotide sequence ID" value="NZ_JAVRHQ010000064.1"/>
</dbReference>
<evidence type="ECO:0000313" key="2">
    <source>
        <dbReference type="Proteomes" id="UP001262889"/>
    </source>
</evidence>
<gene>
    <name evidence="1" type="ORF">RM553_19310</name>
</gene>
<dbReference type="Proteomes" id="UP001262889">
    <property type="component" value="Unassembled WGS sequence"/>
</dbReference>
<protein>
    <submittedName>
        <fullName evidence="1">DUF4238 domain-containing protein</fullName>
    </submittedName>
</protein>
<dbReference type="Pfam" id="PF14022">
    <property type="entry name" value="DUF4238"/>
    <property type="match status" value="1"/>
</dbReference>
<comment type="caution">
    <text evidence="1">The sequence shown here is derived from an EMBL/GenBank/DDBJ whole genome shotgun (WGS) entry which is preliminary data.</text>
</comment>
<dbReference type="EMBL" id="JAVRHQ010000064">
    <property type="protein sequence ID" value="MDT0644990.1"/>
    <property type="molecule type" value="Genomic_DNA"/>
</dbReference>
<accession>A0ABU3CF60</accession>
<sequence length="310" mass="37016">MSKKKKRQHYVWRRYLRSWSNSKDLIPSLIKFEKKIATTNLMNVAQEKFYYSLQEFSKEEEIALKGIISNLSNQDTEVIFQEYYELFTSYSKLKRAIKNNEIPESKLVEIEDKLDLMKSNLMEDFHSDFESFGEKLMQIKTVEDLKFLDDDESELKTIIFLCFQYVRTKRMQNIFTQKFQGHYKILPKYFHILSFVLATGMANGFRNYKKTKFVFIENISSTDFITSDQPIINLKEDERDEKGNVISLEFFYPLNPTIALKVHYNDGNKYGHLKIKEKEVKMFNNIIFKKSEDFIFAKNSKQLEEYKNCL</sequence>
<proteinExistence type="predicted"/>
<keyword evidence="2" id="KW-1185">Reference proteome</keyword>
<evidence type="ECO:0000313" key="1">
    <source>
        <dbReference type="EMBL" id="MDT0644990.1"/>
    </source>
</evidence>
<name>A0ABU3CF60_9FLAO</name>